<dbReference type="InterPro" id="IPR027417">
    <property type="entry name" value="P-loop_NTPase"/>
</dbReference>
<gene>
    <name evidence="6" type="ORF">DLAC_06681</name>
</gene>
<organism evidence="6 7">
    <name type="scientific">Tieghemostelium lacteum</name>
    <name type="common">Slime mold</name>
    <name type="synonym">Dictyostelium lacteum</name>
    <dbReference type="NCBI Taxonomy" id="361077"/>
    <lineage>
        <taxon>Eukaryota</taxon>
        <taxon>Amoebozoa</taxon>
        <taxon>Evosea</taxon>
        <taxon>Eumycetozoa</taxon>
        <taxon>Dictyostelia</taxon>
        <taxon>Dictyosteliales</taxon>
        <taxon>Raperosteliaceae</taxon>
        <taxon>Tieghemostelium</taxon>
    </lineage>
</organism>
<feature type="active site" description="For sulfotransferase activity" evidence="3">
    <location>
        <position position="115"/>
    </location>
</feature>
<name>A0A151ZFC7_TIELA</name>
<dbReference type="GO" id="GO:0008146">
    <property type="term" value="F:sulfotransferase activity"/>
    <property type="evidence" value="ECO:0007669"/>
    <property type="project" value="InterPro"/>
</dbReference>
<keyword evidence="2" id="KW-0325">Glycoprotein</keyword>
<proteinExistence type="predicted"/>
<dbReference type="Proteomes" id="UP000076078">
    <property type="component" value="Unassembled WGS sequence"/>
</dbReference>
<keyword evidence="7" id="KW-1185">Reference proteome</keyword>
<dbReference type="OrthoDB" id="16988at2759"/>
<evidence type="ECO:0000313" key="6">
    <source>
        <dbReference type="EMBL" id="KYQ92682.1"/>
    </source>
</evidence>
<dbReference type="InterPro" id="IPR000863">
    <property type="entry name" value="Sulfotransferase_dom"/>
</dbReference>
<evidence type="ECO:0000259" key="5">
    <source>
        <dbReference type="Pfam" id="PF00685"/>
    </source>
</evidence>
<comment type="caution">
    <text evidence="6">The sequence shown here is derived from an EMBL/GenBank/DDBJ whole genome shotgun (WGS) entry which is preliminary data.</text>
</comment>
<dbReference type="STRING" id="361077.A0A151ZFC7"/>
<dbReference type="InParanoid" id="A0A151ZFC7"/>
<sequence>MENLLSLQKDFYEQQETIRTQVKEIERLMEIVKSNSDTNVELLTELTLNGGGAGGKVVKTSKPKPTYNKEGDNKIQQLELANRVEQSKKVLPNTCLPVANKTICLPNFICIGTMKSGTTFLDYYLQKHPQVAKHTKKEIWFFNSFYSYGVEWYANHFEPVLNFDNQKLIGESTPFYINNPNTAARMFVTLKNVKMILMLRDPVDRALSQYYFSIKWLERNKSQPLNYTFEEMITQEIEVIDTCVRGNQKYHEQFQQRKLDELNGDVDEEEEWDVINPFYQPHTDKNWTFYKECSRCEKCWPTGNILHTSGHPTFGMVAKSLYWEQLDHWLNFFPLDQFLIVRYEDLHVKPEKVLREVEEFLGLPAHNYGDFIPKNAVPHEKMDPKMEKLLTDYFRPHNEKLYKLLNRDMGWRR</sequence>
<reference evidence="6 7" key="1">
    <citation type="submission" date="2015-12" db="EMBL/GenBank/DDBJ databases">
        <title>Dictyostelia acquired genes for synthesis and detection of signals that induce cell-type specialization by lateral gene transfer from prokaryotes.</title>
        <authorList>
            <person name="Gloeckner G."/>
            <person name="Schaap P."/>
        </authorList>
    </citation>
    <scope>NUCLEOTIDE SEQUENCE [LARGE SCALE GENOMIC DNA]</scope>
    <source>
        <strain evidence="6 7">TK</strain>
    </source>
</reference>
<evidence type="ECO:0000256" key="2">
    <source>
        <dbReference type="ARBA" id="ARBA00023180"/>
    </source>
</evidence>
<feature type="binding site" evidence="4">
    <location>
        <position position="200"/>
    </location>
    <ligand>
        <name>3'-phosphoadenylyl sulfate</name>
        <dbReference type="ChEBI" id="CHEBI:58339"/>
    </ligand>
</feature>
<dbReference type="Pfam" id="PF00685">
    <property type="entry name" value="Sulfotransfer_1"/>
    <property type="match status" value="1"/>
</dbReference>
<dbReference type="Gene3D" id="3.40.50.300">
    <property type="entry name" value="P-loop containing nucleotide triphosphate hydrolases"/>
    <property type="match status" value="1"/>
</dbReference>
<dbReference type="OMA" id="GHPTFGM"/>
<dbReference type="SUPFAM" id="SSF52540">
    <property type="entry name" value="P-loop containing nucleoside triphosphate hydrolases"/>
    <property type="match status" value="1"/>
</dbReference>
<feature type="binding site" evidence="4">
    <location>
        <position position="322"/>
    </location>
    <ligand>
        <name>3'-phosphoadenylyl sulfate</name>
        <dbReference type="ChEBI" id="CHEBI:58339"/>
    </ligand>
</feature>
<dbReference type="EMBL" id="LODT01000029">
    <property type="protein sequence ID" value="KYQ92682.1"/>
    <property type="molecule type" value="Genomic_DNA"/>
</dbReference>
<dbReference type="FunCoup" id="A0A151ZFC7">
    <property type="interactions" value="12"/>
</dbReference>
<evidence type="ECO:0000256" key="1">
    <source>
        <dbReference type="ARBA" id="ARBA00022679"/>
    </source>
</evidence>
<evidence type="ECO:0000313" key="7">
    <source>
        <dbReference type="Proteomes" id="UP000076078"/>
    </source>
</evidence>
<protein>
    <submittedName>
        <fullName evidence="6">Sulfotransferase</fullName>
    </submittedName>
</protein>
<dbReference type="InterPro" id="IPR037359">
    <property type="entry name" value="NST/OST"/>
</dbReference>
<dbReference type="PANTHER" id="PTHR10605:SF56">
    <property type="entry name" value="BIFUNCTIONAL HEPARAN SULFATE N-DEACETYLASE_N-SULFOTRANSFERASE"/>
    <property type="match status" value="1"/>
</dbReference>
<dbReference type="PANTHER" id="PTHR10605">
    <property type="entry name" value="HEPARAN SULFATE SULFOTRANSFERASE"/>
    <property type="match status" value="1"/>
</dbReference>
<keyword evidence="1 6" id="KW-0808">Transferase</keyword>
<feature type="domain" description="Sulfotransferase" evidence="5">
    <location>
        <begin position="107"/>
        <end position="366"/>
    </location>
</feature>
<evidence type="ECO:0000256" key="4">
    <source>
        <dbReference type="PIRSR" id="PIRSR637359-2"/>
    </source>
</evidence>
<dbReference type="AlphaFoldDB" id="A0A151ZFC7"/>
<evidence type="ECO:0000256" key="3">
    <source>
        <dbReference type="PIRSR" id="PIRSR637359-1"/>
    </source>
</evidence>
<feature type="binding site" evidence="4">
    <location>
        <position position="208"/>
    </location>
    <ligand>
        <name>3'-phosphoadenylyl sulfate</name>
        <dbReference type="ChEBI" id="CHEBI:58339"/>
    </ligand>
</feature>
<accession>A0A151ZFC7</accession>